<evidence type="ECO:0000259" key="2">
    <source>
        <dbReference type="Pfam" id="PF19026"/>
    </source>
</evidence>
<feature type="compositionally biased region" description="Basic and acidic residues" evidence="1">
    <location>
        <begin position="71"/>
        <end position="82"/>
    </location>
</feature>
<dbReference type="Pfam" id="PF19026">
    <property type="entry name" value="UBA_HYPK"/>
    <property type="match status" value="1"/>
</dbReference>
<feature type="compositionally biased region" description="Basic and acidic residues" evidence="1">
    <location>
        <begin position="56"/>
        <end position="65"/>
    </location>
</feature>
<accession>A0A7S3BM35</accession>
<dbReference type="GO" id="GO:0050821">
    <property type="term" value="P:protein stabilization"/>
    <property type="evidence" value="ECO:0007669"/>
    <property type="project" value="TreeGrafter"/>
</dbReference>
<feature type="compositionally biased region" description="Low complexity" evidence="1">
    <location>
        <begin position="23"/>
        <end position="42"/>
    </location>
</feature>
<protein>
    <recommendedName>
        <fullName evidence="2">Nascent polypeptide-associated complex subunit alpha-like UBA domain-containing protein</fullName>
    </recommendedName>
</protein>
<dbReference type="PANTHER" id="PTHR31184">
    <property type="entry name" value="HUNTINGTIN-INTERACTING PROTEIN K FAMILY MEMBER"/>
    <property type="match status" value="1"/>
</dbReference>
<dbReference type="AlphaFoldDB" id="A0A7S3BM35"/>
<dbReference type="PANTHER" id="PTHR31184:SF2">
    <property type="entry name" value="HUNTINGTIN-INTERACTING PROTEIN K"/>
    <property type="match status" value="1"/>
</dbReference>
<gene>
    <name evidence="3" type="ORF">HERI1096_LOCUS32823</name>
</gene>
<feature type="region of interest" description="Disordered" evidence="1">
    <location>
        <begin position="1"/>
        <end position="100"/>
    </location>
</feature>
<feature type="domain" description="Nascent polypeptide-associated complex subunit alpha-like UBA" evidence="2">
    <location>
        <begin position="111"/>
        <end position="151"/>
    </location>
</feature>
<proteinExistence type="predicted"/>
<sequence length="153" mass="16389">MGKKKGKAAEATSTGGDDSSREPAAGAAAKGSAAQTPTATEPIESEETEEDEETDQSTKKRDGADISKVTDFLEQKELDSAKASRALASITAEETVDREAERERERELAAVAIDQADVALIAEEMELDKEVAERKLREHRGDVVQTLNTLVSA</sequence>
<dbReference type="InterPro" id="IPR038922">
    <property type="entry name" value="HYPK_UBA"/>
</dbReference>
<dbReference type="InterPro" id="IPR044034">
    <property type="entry name" value="NAC-like_UBA"/>
</dbReference>
<evidence type="ECO:0000256" key="1">
    <source>
        <dbReference type="SAM" id="MobiDB-lite"/>
    </source>
</evidence>
<feature type="compositionally biased region" description="Acidic residues" evidence="1">
    <location>
        <begin position="43"/>
        <end position="55"/>
    </location>
</feature>
<dbReference type="EMBL" id="HBHX01059388">
    <property type="protein sequence ID" value="CAE0139555.1"/>
    <property type="molecule type" value="Transcribed_RNA"/>
</dbReference>
<evidence type="ECO:0000313" key="3">
    <source>
        <dbReference type="EMBL" id="CAE0139555.1"/>
    </source>
</evidence>
<name>A0A7S3BM35_9EUKA</name>
<dbReference type="CDD" id="cd14361">
    <property type="entry name" value="UBA_HYPK"/>
    <property type="match status" value="1"/>
</dbReference>
<organism evidence="3">
    <name type="scientific">Haptolina ericina</name>
    <dbReference type="NCBI Taxonomy" id="156174"/>
    <lineage>
        <taxon>Eukaryota</taxon>
        <taxon>Haptista</taxon>
        <taxon>Haptophyta</taxon>
        <taxon>Prymnesiophyceae</taxon>
        <taxon>Prymnesiales</taxon>
        <taxon>Prymnesiaceae</taxon>
        <taxon>Haptolina</taxon>
    </lineage>
</organism>
<dbReference type="InterPro" id="IPR052617">
    <property type="entry name" value="Huntingtin-int_K"/>
</dbReference>
<reference evidence="3" key="1">
    <citation type="submission" date="2021-01" db="EMBL/GenBank/DDBJ databases">
        <authorList>
            <person name="Corre E."/>
            <person name="Pelletier E."/>
            <person name="Niang G."/>
            <person name="Scheremetjew M."/>
            <person name="Finn R."/>
            <person name="Kale V."/>
            <person name="Holt S."/>
            <person name="Cochrane G."/>
            <person name="Meng A."/>
            <person name="Brown T."/>
            <person name="Cohen L."/>
        </authorList>
    </citation>
    <scope>NUCLEOTIDE SEQUENCE</scope>
    <source>
        <strain evidence="3">CCMP281</strain>
    </source>
</reference>